<dbReference type="SUPFAM" id="SSF109604">
    <property type="entry name" value="HD-domain/PDEase-like"/>
    <property type="match status" value="1"/>
</dbReference>
<proteinExistence type="predicted"/>
<keyword evidence="3" id="KW-1185">Reference proteome</keyword>
<gene>
    <name evidence="2" type="ORF">NP596_05210</name>
</gene>
<evidence type="ECO:0000313" key="3">
    <source>
        <dbReference type="Proteomes" id="UP001524586"/>
    </source>
</evidence>
<reference evidence="2 3" key="1">
    <citation type="submission" date="2022-07" db="EMBL/GenBank/DDBJ databases">
        <title>Methylomonas rivi sp. nov., Methylomonas rosea sp. nov., Methylomonas aureus sp. nov. and Methylomonas subterranea sp. nov., four novel methanotrophs isolated from a freshwater creek and the deep terrestrial subsurface.</title>
        <authorList>
            <person name="Abin C."/>
            <person name="Sankaranarayanan K."/>
            <person name="Garner C."/>
            <person name="Sindelar R."/>
            <person name="Kotary K."/>
            <person name="Garner R."/>
            <person name="Barclay S."/>
            <person name="Lawson P."/>
            <person name="Krumholz L."/>
        </authorList>
    </citation>
    <scope>NUCLEOTIDE SEQUENCE [LARGE SCALE GENOMIC DNA]</scope>
    <source>
        <strain evidence="2 3">WSC-6</strain>
    </source>
</reference>
<feature type="domain" description="HDOD" evidence="1">
    <location>
        <begin position="16"/>
        <end position="213"/>
    </location>
</feature>
<dbReference type="PANTHER" id="PTHR33525">
    <property type="match status" value="1"/>
</dbReference>
<dbReference type="Gene3D" id="1.10.3210.10">
    <property type="entry name" value="Hypothetical protein af1432"/>
    <property type="match status" value="1"/>
</dbReference>
<dbReference type="PROSITE" id="PS51833">
    <property type="entry name" value="HDOD"/>
    <property type="match status" value="1"/>
</dbReference>
<dbReference type="EMBL" id="JANIBK010000017">
    <property type="protein sequence ID" value="MCQ8127854.1"/>
    <property type="molecule type" value="Genomic_DNA"/>
</dbReference>
<organism evidence="2 3">
    <name type="scientific">Methylomonas rivi</name>
    <dbReference type="NCBI Taxonomy" id="2952226"/>
    <lineage>
        <taxon>Bacteria</taxon>
        <taxon>Pseudomonadati</taxon>
        <taxon>Pseudomonadota</taxon>
        <taxon>Gammaproteobacteria</taxon>
        <taxon>Methylococcales</taxon>
        <taxon>Methylococcaceae</taxon>
        <taxon>Methylomonas</taxon>
    </lineage>
</organism>
<dbReference type="Pfam" id="PF08668">
    <property type="entry name" value="HDOD"/>
    <property type="match status" value="1"/>
</dbReference>
<dbReference type="InterPro" id="IPR013976">
    <property type="entry name" value="HDOD"/>
</dbReference>
<dbReference type="PANTHER" id="PTHR33525:SF3">
    <property type="entry name" value="RIBONUCLEASE Y"/>
    <property type="match status" value="1"/>
</dbReference>
<accession>A0ABT1U207</accession>
<dbReference type="InterPro" id="IPR052340">
    <property type="entry name" value="RNase_Y/CdgJ"/>
</dbReference>
<evidence type="ECO:0000259" key="1">
    <source>
        <dbReference type="PROSITE" id="PS51833"/>
    </source>
</evidence>
<evidence type="ECO:0000313" key="2">
    <source>
        <dbReference type="EMBL" id="MCQ8127854.1"/>
    </source>
</evidence>
<dbReference type="Proteomes" id="UP001524586">
    <property type="component" value="Unassembled WGS sequence"/>
</dbReference>
<dbReference type="InterPro" id="IPR003607">
    <property type="entry name" value="HD/PDEase_dom"/>
</dbReference>
<sequence length="280" mass="30510">MTSLDEEQLLAFVDKMPAFRGSVQRLLVLAADLDADSREIVQVIETDPLMTVKILKVINSPFYGLAQKISSVQRAVVHLGINTIKNLALSVAAIGVLPSQNQAGFDTHAFLLHSLTSAALCKLLAERLNVSSMQSSDYFVAGLLHDFGKIVFAEFIPATYKQVLHAARAQEINLFQAELDLLGTDHSRAGKLLAQHWGLADELIEAIDHHHSEHRHTQLGDCLFAANQISKKLQFGFAGNPVVDELPPGTARVFGMNLEGLIADLGDLSPIKNEALAFID</sequence>
<dbReference type="CDD" id="cd00077">
    <property type="entry name" value="HDc"/>
    <property type="match status" value="1"/>
</dbReference>
<name>A0ABT1U207_9GAMM</name>
<dbReference type="RefSeq" id="WP_256614210.1">
    <property type="nucleotide sequence ID" value="NZ_JANIBK010000017.1"/>
</dbReference>
<protein>
    <submittedName>
        <fullName evidence="2">HDOD domain-containing protein</fullName>
    </submittedName>
</protein>
<comment type="caution">
    <text evidence="2">The sequence shown here is derived from an EMBL/GenBank/DDBJ whole genome shotgun (WGS) entry which is preliminary data.</text>
</comment>